<protein>
    <submittedName>
        <fullName evidence="4">Phage tail sheath family protein</fullName>
    </submittedName>
</protein>
<dbReference type="PANTHER" id="PTHR35861">
    <property type="match status" value="1"/>
</dbReference>
<accession>A0ABD7K9C1</accession>
<name>A0ABD7K9C1_PSEAI</name>
<reference evidence="4 5" key="1">
    <citation type="submission" date="2018-12" db="EMBL/GenBank/DDBJ databases">
        <title>Pseudomonas aeruginosa Diversity Panel.</title>
        <authorList>
            <person name="Snesrud E."/>
            <person name="Mcgann P."/>
        </authorList>
    </citation>
    <scope>NUCLEOTIDE SEQUENCE [LARGE SCALE GENOMIC DNA]</scope>
    <source>
        <strain evidence="4 5">MRSN6241</strain>
    </source>
</reference>
<dbReference type="RefSeq" id="WP_004366801.1">
    <property type="nucleotide sequence ID" value="NZ_JAOYTE010000006.1"/>
</dbReference>
<sequence length="386" mass="41398">MSFFHGVTVTNVDIGARTISLPSSSIIGLVDTFIPSADLTAIPDVPALITSEREAAAAFGVGSSIYKACKAIYSQASAVIVAVGVLKVEEANEQASAIIGSVTAAGQRTGLQALLDGKSRFNAQPRLLVAPKHSASQAVASAMVSLAEKLRAVAIVDGPNSTDEAAIAYAKNFGSKRLYLVDPGVQSWDVQANGSVDAPASAYAAGLFAWTDAEYGFWSSPSNKEIKGITGTARPVEFLDGDESCRANLLNNANIATIIRDDGYRLWGNRTLSSDSKWAFVTRVRTMDLVMDAILAGHKWAVDRGITRTYVKDVTEGLRAFMRDLKNQGALINFEVYADPDLNTASQLAQGKVYWNIRFTDVPPAENPNFRVEVTDQWLTEVLDVA</sequence>
<dbReference type="Proteomes" id="UP000276985">
    <property type="component" value="Unassembled WGS sequence"/>
</dbReference>
<dbReference type="Gene3D" id="3.40.50.11780">
    <property type="match status" value="1"/>
</dbReference>
<evidence type="ECO:0000259" key="2">
    <source>
        <dbReference type="Pfam" id="PF04984"/>
    </source>
</evidence>
<dbReference type="InterPro" id="IPR035089">
    <property type="entry name" value="Phage_sheath_subtilisin"/>
</dbReference>
<comment type="similarity">
    <text evidence="1">Belongs to the myoviridae tail sheath protein family.</text>
</comment>
<evidence type="ECO:0000256" key="1">
    <source>
        <dbReference type="ARBA" id="ARBA00008005"/>
    </source>
</evidence>
<comment type="caution">
    <text evidence="4">The sequence shown here is derived from an EMBL/GenBank/DDBJ whole genome shotgun (WGS) entry which is preliminary data.</text>
</comment>
<feature type="domain" description="Tail sheath protein C-terminal" evidence="3">
    <location>
        <begin position="273"/>
        <end position="375"/>
    </location>
</feature>
<dbReference type="InterPro" id="IPR020287">
    <property type="entry name" value="Tail_sheath_C"/>
</dbReference>
<feature type="domain" description="Tail sheath protein subtilisin-like" evidence="2">
    <location>
        <begin position="106"/>
        <end position="272"/>
    </location>
</feature>
<dbReference type="PANTHER" id="PTHR35861:SF1">
    <property type="entry name" value="PHAGE TAIL SHEATH PROTEIN"/>
    <property type="match status" value="1"/>
</dbReference>
<evidence type="ECO:0000313" key="4">
    <source>
        <dbReference type="EMBL" id="RTS52017.1"/>
    </source>
</evidence>
<proteinExistence type="inferred from homology"/>
<evidence type="ECO:0000313" key="5">
    <source>
        <dbReference type="Proteomes" id="UP000276985"/>
    </source>
</evidence>
<gene>
    <name evidence="4" type="ORF">DY940_04235</name>
</gene>
<evidence type="ECO:0000259" key="3">
    <source>
        <dbReference type="Pfam" id="PF17482"/>
    </source>
</evidence>
<dbReference type="Pfam" id="PF17482">
    <property type="entry name" value="Phage_sheath_1C"/>
    <property type="match status" value="1"/>
</dbReference>
<dbReference type="InterPro" id="IPR052042">
    <property type="entry name" value="Tail_sheath_structural"/>
</dbReference>
<dbReference type="EMBL" id="RXTL01000005">
    <property type="protein sequence ID" value="RTS52017.1"/>
    <property type="molecule type" value="Genomic_DNA"/>
</dbReference>
<organism evidence="4 5">
    <name type="scientific">Pseudomonas aeruginosa</name>
    <dbReference type="NCBI Taxonomy" id="287"/>
    <lineage>
        <taxon>Bacteria</taxon>
        <taxon>Pseudomonadati</taxon>
        <taxon>Pseudomonadota</taxon>
        <taxon>Gammaproteobacteria</taxon>
        <taxon>Pseudomonadales</taxon>
        <taxon>Pseudomonadaceae</taxon>
        <taxon>Pseudomonas</taxon>
    </lineage>
</organism>
<dbReference type="AlphaFoldDB" id="A0ABD7K9C1"/>
<dbReference type="Pfam" id="PF04984">
    <property type="entry name" value="Phage_sheath_1"/>
    <property type="match status" value="1"/>
</dbReference>